<accession>A0ABR6RIZ6</accession>
<keyword evidence="2" id="KW-1185">Reference proteome</keyword>
<dbReference type="RefSeq" id="WP_184709867.1">
    <property type="nucleotide sequence ID" value="NZ_JACHKZ010000021.1"/>
</dbReference>
<gene>
    <name evidence="1" type="ORF">HNP33_003099</name>
</gene>
<dbReference type="Gene3D" id="3.90.320.10">
    <property type="match status" value="1"/>
</dbReference>
<comment type="caution">
    <text evidence="1">The sequence shown here is derived from an EMBL/GenBank/DDBJ whole genome shotgun (WGS) entry which is preliminary data.</text>
</comment>
<protein>
    <recommendedName>
        <fullName evidence="3">Oxidoreductase</fullName>
    </recommendedName>
</protein>
<sequence length="365" mass="40468">MVNIADATSPVVAAIAKVYEEREGAEPPRTYLGASIIGKECARALWYDFRWARREKFDGRMLRLFQTGHLAEARFVKDLRDIGCEVLDCDPATGKQFAHSDHGGHMGGHMDGKGRYIPDGAQKWHVLEFKTHSAKSFKELQAKGVKAAKPMHYAQMQWYMGKEGLDRALYLAVNKDTDELYAERIEFNAEEFMQIQAKAERVIFGAEPPAKIATDIHAFACKFCVHKEVCHADQVPALSCRTCVHSTAEREGNGRWSCAIAPGGRQSEIPVTFQRTGCGQHLPLPFLVTYATAVDAGTGWIEFQRKDKPEVHFCVVAEGAAPNGVRAGTPAYLSRELSALKDFRAIGAPELEHYRAQFPGAEIVG</sequence>
<evidence type="ECO:0000313" key="2">
    <source>
        <dbReference type="Proteomes" id="UP000562492"/>
    </source>
</evidence>
<dbReference type="Proteomes" id="UP000562492">
    <property type="component" value="Unassembled WGS sequence"/>
</dbReference>
<name>A0ABR6RIZ6_9BURK</name>
<evidence type="ECO:0008006" key="3">
    <source>
        <dbReference type="Google" id="ProtNLM"/>
    </source>
</evidence>
<evidence type="ECO:0000313" key="1">
    <source>
        <dbReference type="EMBL" id="MBB6578994.1"/>
    </source>
</evidence>
<organism evidence="1 2">
    <name type="scientific">Comamonas odontotermitis</name>
    <dbReference type="NCBI Taxonomy" id="379895"/>
    <lineage>
        <taxon>Bacteria</taxon>
        <taxon>Pseudomonadati</taxon>
        <taxon>Pseudomonadota</taxon>
        <taxon>Betaproteobacteria</taxon>
        <taxon>Burkholderiales</taxon>
        <taxon>Comamonadaceae</taxon>
        <taxon>Comamonas</taxon>
    </lineage>
</organism>
<reference evidence="1 2" key="1">
    <citation type="submission" date="2020-08" db="EMBL/GenBank/DDBJ databases">
        <title>Functional genomics of gut bacteria from endangered species of beetles.</title>
        <authorList>
            <person name="Carlos-Shanley C."/>
        </authorList>
    </citation>
    <scope>NUCLEOTIDE SEQUENCE [LARGE SCALE GENOMIC DNA]</scope>
    <source>
        <strain evidence="1 2">S00124</strain>
    </source>
</reference>
<dbReference type="EMBL" id="JACHKZ010000021">
    <property type="protein sequence ID" value="MBB6578994.1"/>
    <property type="molecule type" value="Genomic_DNA"/>
</dbReference>
<proteinExistence type="predicted"/>
<dbReference type="InterPro" id="IPR011604">
    <property type="entry name" value="PDDEXK-like_dom_sf"/>
</dbReference>